<proteinExistence type="inferred from homology"/>
<dbReference type="Proteomes" id="UP000182444">
    <property type="component" value="Chromosome 1A"/>
</dbReference>
<dbReference type="EMBL" id="KZ859082">
    <property type="protein sequence ID" value="RDW23488.1"/>
    <property type="molecule type" value="Genomic_DNA"/>
</dbReference>
<dbReference type="PANTHER" id="PTHR43150:SF2">
    <property type="entry name" value="HYPERKINETIC, ISOFORM M"/>
    <property type="match status" value="1"/>
</dbReference>
<name>A0A1D8N3A4_YARLL</name>
<keyword evidence="2" id="KW-0521">NADP</keyword>
<evidence type="ECO:0000313" key="5">
    <source>
        <dbReference type="EMBL" id="AOW00108.1"/>
    </source>
</evidence>
<feature type="domain" description="NADP-dependent oxidoreductase" evidence="4">
    <location>
        <begin position="22"/>
        <end position="333"/>
    </location>
</feature>
<reference evidence="6 8" key="2">
    <citation type="submission" date="2018-07" db="EMBL/GenBank/DDBJ databases">
        <title>Draft Genome Assemblies for Five Robust Yarrowia lipolytica Strains Exhibiting High Lipid Production and Pentose Sugar Utilization and Sugar Alcohol Secretion from Undetoxified Lignocellulosic Biomass Hydrolysates.</title>
        <authorList>
            <consortium name="DOE Joint Genome Institute"/>
            <person name="Walker C."/>
            <person name="Ryu S."/>
            <person name="Na H."/>
            <person name="Zane M."/>
            <person name="LaButti K."/>
            <person name="Lipzen A."/>
            <person name="Haridas S."/>
            <person name="Barry K."/>
            <person name="Grigoriev I.V."/>
            <person name="Quarterman J."/>
            <person name="Slininger P."/>
            <person name="Dien B."/>
            <person name="Trinh C.T."/>
        </authorList>
    </citation>
    <scope>NUCLEOTIDE SEQUENCE [LARGE SCALE GENOMIC DNA]</scope>
    <source>
        <strain evidence="6 8">YB392</strain>
    </source>
</reference>
<organism evidence="5 7">
    <name type="scientific">Yarrowia lipolytica</name>
    <name type="common">Candida lipolytica</name>
    <dbReference type="NCBI Taxonomy" id="4952"/>
    <lineage>
        <taxon>Eukaryota</taxon>
        <taxon>Fungi</taxon>
        <taxon>Dikarya</taxon>
        <taxon>Ascomycota</taxon>
        <taxon>Saccharomycotina</taxon>
        <taxon>Dipodascomycetes</taxon>
        <taxon>Dipodascales</taxon>
        <taxon>Dipodascales incertae sedis</taxon>
        <taxon>Yarrowia</taxon>
    </lineage>
</organism>
<evidence type="ECO:0000313" key="6">
    <source>
        <dbReference type="EMBL" id="RDW23488.1"/>
    </source>
</evidence>
<dbReference type="InterPro" id="IPR023210">
    <property type="entry name" value="NADP_OxRdtase_dom"/>
</dbReference>
<reference evidence="5 7" key="1">
    <citation type="journal article" date="2016" name="PLoS ONE">
        <title>Sequence Assembly of Yarrowia lipolytica Strain W29/CLIB89 Shows Transposable Element Diversity.</title>
        <authorList>
            <person name="Magnan C."/>
            <person name="Yu J."/>
            <person name="Chang I."/>
            <person name="Jahn E."/>
            <person name="Kanomata Y."/>
            <person name="Wu J."/>
            <person name="Zeller M."/>
            <person name="Oakes M."/>
            <person name="Baldi P."/>
            <person name="Sandmeyer S."/>
        </authorList>
    </citation>
    <scope>NUCLEOTIDE SEQUENCE [LARGE SCALE GENOMIC DNA]</scope>
    <source>
        <strain evidence="5">CLIB89</strain>
        <strain evidence="7">CLIB89(W29)</strain>
    </source>
</reference>
<dbReference type="VEuPathDB" id="FungiDB:YALI0_A00847g"/>
<dbReference type="EMBL" id="CP017553">
    <property type="protein sequence ID" value="AOW00108.1"/>
    <property type="molecule type" value="Genomic_DNA"/>
</dbReference>
<dbReference type="VEuPathDB" id="FungiDB:YALI1_A01122g"/>
<dbReference type="PRINTS" id="PR01577">
    <property type="entry name" value="KCNABCHANNEL"/>
</dbReference>
<accession>A0A1D8N3A4</accession>
<dbReference type="RefSeq" id="XP_499631.1">
    <property type="nucleotide sequence ID" value="XM_499631.1"/>
</dbReference>
<dbReference type="GeneID" id="2906327"/>
<dbReference type="SUPFAM" id="SSF51430">
    <property type="entry name" value="NAD(P)-linked oxidoreductase"/>
    <property type="match status" value="1"/>
</dbReference>
<dbReference type="KEGG" id="yli:2906327"/>
<dbReference type="AlphaFoldDB" id="A0A1D8N3A4"/>
<dbReference type="InterPro" id="IPR005399">
    <property type="entry name" value="K_chnl_volt-dep_bsu_KCNAB-rel"/>
</dbReference>
<dbReference type="Proteomes" id="UP000256601">
    <property type="component" value="Unassembled WGS sequence"/>
</dbReference>
<evidence type="ECO:0000313" key="7">
    <source>
        <dbReference type="Proteomes" id="UP000182444"/>
    </source>
</evidence>
<dbReference type="GO" id="GO:0016491">
    <property type="term" value="F:oxidoreductase activity"/>
    <property type="evidence" value="ECO:0007669"/>
    <property type="project" value="UniProtKB-KW"/>
</dbReference>
<dbReference type="OMA" id="TSEWCAK"/>
<comment type="similarity">
    <text evidence="1">Belongs to the shaker potassium channel beta subunit family.</text>
</comment>
<evidence type="ECO:0000256" key="1">
    <source>
        <dbReference type="ARBA" id="ARBA00006515"/>
    </source>
</evidence>
<dbReference type="Gene3D" id="3.20.20.100">
    <property type="entry name" value="NADP-dependent oxidoreductase domain"/>
    <property type="match status" value="1"/>
</dbReference>
<sequence length="347" mass="39378">MSLIPKQEYRFLGPSGLRVSSLSLGSWINYGDGGVEDKKTLEIFDKAFKSGINFFDTAEVYRAGEAETSMGKIIKDLGWKRTEYVISTKLFWGPTKTVNALGLSRKHVLEGIDESLKRLQLDYVDVVFAHRPDRYTPIEEVVRAFTQVINDGKAFYWGTSMWTSYEIERANHAATKYGLIPPIAEQPVYNLLERDFFEKELGPVLKDYNYGTTIWSPLAQGILTGKYLKEVPKDSRFSPDKIKNDPMLKRLATKELESDSGLANAKKVAKFVELSEELGVKPANLALAWLLKQPHTSTVILGATRVEQLEENLQTYEILDKVTDEVLEKIEKIFDNKPARPENFGRL</sequence>
<dbReference type="InterPro" id="IPR036812">
    <property type="entry name" value="NAD(P)_OxRdtase_dom_sf"/>
</dbReference>
<evidence type="ECO:0000313" key="8">
    <source>
        <dbReference type="Proteomes" id="UP000256601"/>
    </source>
</evidence>
<evidence type="ECO:0000256" key="3">
    <source>
        <dbReference type="ARBA" id="ARBA00023002"/>
    </source>
</evidence>
<evidence type="ECO:0000259" key="4">
    <source>
        <dbReference type="Pfam" id="PF00248"/>
    </source>
</evidence>
<protein>
    <submittedName>
        <fullName evidence="6">NADP-dependent oxidoreductase domain-containing protein</fullName>
    </submittedName>
</protein>
<dbReference type="eggNOG" id="KOG1575">
    <property type="taxonomic scope" value="Eukaryota"/>
</dbReference>
<dbReference type="OrthoDB" id="48988at2759"/>
<evidence type="ECO:0000256" key="2">
    <source>
        <dbReference type="ARBA" id="ARBA00022857"/>
    </source>
</evidence>
<dbReference type="Pfam" id="PF00248">
    <property type="entry name" value="Aldo_ket_red"/>
    <property type="match status" value="1"/>
</dbReference>
<gene>
    <name evidence="6" type="ORF">B0I71DRAFT_103290</name>
    <name evidence="5" type="ORF">YALI1_A01122g</name>
</gene>
<dbReference type="PANTHER" id="PTHR43150">
    <property type="entry name" value="HYPERKINETIC, ISOFORM M"/>
    <property type="match status" value="1"/>
</dbReference>
<keyword evidence="3" id="KW-0560">Oxidoreductase</keyword>